<dbReference type="OrthoDB" id="434972at2759"/>
<feature type="transmembrane region" description="Helical" evidence="5">
    <location>
        <begin position="65"/>
        <end position="86"/>
    </location>
</feature>
<evidence type="ECO:0000313" key="7">
    <source>
        <dbReference type="Proteomes" id="UP000887226"/>
    </source>
</evidence>
<dbReference type="CDD" id="cd13965">
    <property type="entry name" value="PT_UbiA_3"/>
    <property type="match status" value="1"/>
</dbReference>
<evidence type="ECO:0000256" key="1">
    <source>
        <dbReference type="ARBA" id="ARBA00004141"/>
    </source>
</evidence>
<gene>
    <name evidence="6" type="ORF">BJ878DRAFT_510232</name>
</gene>
<evidence type="ECO:0000256" key="5">
    <source>
        <dbReference type="SAM" id="Phobius"/>
    </source>
</evidence>
<dbReference type="AlphaFoldDB" id="A0A9P7Z1I9"/>
<sequence>MSRPPQASLGYFMYTLFLFTKSDSITFMLPEALFGICGALSGPLITTNPKSHPADVLFRVPKVFLWVWLNLLIFTLANQRLPGSIIEDRINKPFRPLPAGRITASQTTRLLLFAIVLVLGVTYFWLGSFEETLLLLACTWMYNDLEGGEDFVGRNILLAFIYTLYGSGSLRVAVQSASGQKSMSLRGYLWSGVVGGIILTTMQVQDLKDQKGDKLRKRRTAPLVLGDRFTRWTIAIPVALWSVFCPIFWTLGRYLAIPPVSLGFVVAARVVSLDGVSNDRRTWKLWCYWLILLYFLPAAKNHFS</sequence>
<keyword evidence="2 5" id="KW-0812">Transmembrane</keyword>
<keyword evidence="3 5" id="KW-1133">Transmembrane helix</keyword>
<dbReference type="InterPro" id="IPR000537">
    <property type="entry name" value="UbiA_prenyltransferase"/>
</dbReference>
<reference evidence="6" key="1">
    <citation type="journal article" date="2021" name="IMA Fungus">
        <title>Genomic characterization of three marine fungi, including Emericellopsis atlantica sp. nov. with signatures of a generalist lifestyle and marine biomass degradation.</title>
        <authorList>
            <person name="Hagestad O.C."/>
            <person name="Hou L."/>
            <person name="Andersen J.H."/>
            <person name="Hansen E.H."/>
            <person name="Altermark B."/>
            <person name="Li C."/>
            <person name="Kuhnert E."/>
            <person name="Cox R.J."/>
            <person name="Crous P.W."/>
            <person name="Spatafora J.W."/>
            <person name="Lail K."/>
            <person name="Amirebrahimi M."/>
            <person name="Lipzen A."/>
            <person name="Pangilinan J."/>
            <person name="Andreopoulos W."/>
            <person name="Hayes R.D."/>
            <person name="Ng V."/>
            <person name="Grigoriev I.V."/>
            <person name="Jackson S.A."/>
            <person name="Sutton T.D.S."/>
            <person name="Dobson A.D.W."/>
            <person name="Rama T."/>
        </authorList>
    </citation>
    <scope>NUCLEOTIDE SEQUENCE</scope>
    <source>
        <strain evidence="6">TRa3180A</strain>
    </source>
</reference>
<dbReference type="Proteomes" id="UP000887226">
    <property type="component" value="Unassembled WGS sequence"/>
</dbReference>
<evidence type="ECO:0000256" key="2">
    <source>
        <dbReference type="ARBA" id="ARBA00022692"/>
    </source>
</evidence>
<name>A0A9P7Z1I9_9HELO</name>
<dbReference type="GO" id="GO:0016765">
    <property type="term" value="F:transferase activity, transferring alkyl or aryl (other than methyl) groups"/>
    <property type="evidence" value="ECO:0007669"/>
    <property type="project" value="InterPro"/>
</dbReference>
<keyword evidence="7" id="KW-1185">Reference proteome</keyword>
<dbReference type="GO" id="GO:0016020">
    <property type="term" value="C:membrane"/>
    <property type="evidence" value="ECO:0007669"/>
    <property type="project" value="UniProtKB-SubCell"/>
</dbReference>
<dbReference type="PANTHER" id="PTHR42723">
    <property type="entry name" value="CHLOROPHYLL SYNTHASE"/>
    <property type="match status" value="1"/>
</dbReference>
<dbReference type="PANTHER" id="PTHR42723:SF1">
    <property type="entry name" value="CHLOROPHYLL SYNTHASE, CHLOROPLASTIC"/>
    <property type="match status" value="1"/>
</dbReference>
<accession>A0A9P7Z1I9</accession>
<organism evidence="6 7">
    <name type="scientific">Calycina marina</name>
    <dbReference type="NCBI Taxonomy" id="1763456"/>
    <lineage>
        <taxon>Eukaryota</taxon>
        <taxon>Fungi</taxon>
        <taxon>Dikarya</taxon>
        <taxon>Ascomycota</taxon>
        <taxon>Pezizomycotina</taxon>
        <taxon>Leotiomycetes</taxon>
        <taxon>Helotiales</taxon>
        <taxon>Pezizellaceae</taxon>
        <taxon>Calycina</taxon>
    </lineage>
</organism>
<keyword evidence="4 5" id="KW-0472">Membrane</keyword>
<feature type="transmembrane region" description="Helical" evidence="5">
    <location>
        <begin position="107"/>
        <end position="126"/>
    </location>
</feature>
<comment type="subcellular location">
    <subcellularLocation>
        <location evidence="1">Membrane</location>
        <topology evidence="1">Multi-pass membrane protein</topology>
    </subcellularLocation>
</comment>
<feature type="transmembrane region" description="Helical" evidence="5">
    <location>
        <begin position="285"/>
        <end position="303"/>
    </location>
</feature>
<dbReference type="InterPro" id="IPR050475">
    <property type="entry name" value="Prenyltransferase_related"/>
</dbReference>
<feature type="transmembrane region" description="Helical" evidence="5">
    <location>
        <begin position="188"/>
        <end position="208"/>
    </location>
</feature>
<dbReference type="EMBL" id="MU253968">
    <property type="protein sequence ID" value="KAG9243561.1"/>
    <property type="molecule type" value="Genomic_DNA"/>
</dbReference>
<evidence type="ECO:0000256" key="3">
    <source>
        <dbReference type="ARBA" id="ARBA00022989"/>
    </source>
</evidence>
<evidence type="ECO:0000313" key="6">
    <source>
        <dbReference type="EMBL" id="KAG9243561.1"/>
    </source>
</evidence>
<comment type="caution">
    <text evidence="6">The sequence shown here is derived from an EMBL/GenBank/DDBJ whole genome shotgun (WGS) entry which is preliminary data.</text>
</comment>
<proteinExistence type="predicted"/>
<dbReference type="Pfam" id="PF01040">
    <property type="entry name" value="UbiA"/>
    <property type="match status" value="1"/>
</dbReference>
<protein>
    <submittedName>
        <fullName evidence="6">UbiA prenyltransferase family</fullName>
    </submittedName>
</protein>
<evidence type="ECO:0000256" key="4">
    <source>
        <dbReference type="ARBA" id="ARBA00023136"/>
    </source>
</evidence>
<feature type="transmembrane region" description="Helical" evidence="5">
    <location>
        <begin position="255"/>
        <end position="273"/>
    </location>
</feature>